<protein>
    <submittedName>
        <fullName evidence="1">Uncharacterized protein</fullName>
    </submittedName>
</protein>
<comment type="caution">
    <text evidence="1">The sequence shown here is derived from an EMBL/GenBank/DDBJ whole genome shotgun (WGS) entry which is preliminary data.</text>
</comment>
<dbReference type="AlphaFoldDB" id="A0A835I187"/>
<organism evidence="1 2">
    <name type="scientific">Coptis chinensis</name>
    <dbReference type="NCBI Taxonomy" id="261450"/>
    <lineage>
        <taxon>Eukaryota</taxon>
        <taxon>Viridiplantae</taxon>
        <taxon>Streptophyta</taxon>
        <taxon>Embryophyta</taxon>
        <taxon>Tracheophyta</taxon>
        <taxon>Spermatophyta</taxon>
        <taxon>Magnoliopsida</taxon>
        <taxon>Ranunculales</taxon>
        <taxon>Ranunculaceae</taxon>
        <taxon>Coptidoideae</taxon>
        <taxon>Coptis</taxon>
    </lineage>
</organism>
<evidence type="ECO:0000313" key="2">
    <source>
        <dbReference type="Proteomes" id="UP000631114"/>
    </source>
</evidence>
<dbReference type="EMBL" id="JADFTS010000005">
    <property type="protein sequence ID" value="KAF9607213.1"/>
    <property type="molecule type" value="Genomic_DNA"/>
</dbReference>
<name>A0A835I187_9MAGN</name>
<gene>
    <name evidence="1" type="ORF">IFM89_033420</name>
</gene>
<evidence type="ECO:0000313" key="1">
    <source>
        <dbReference type="EMBL" id="KAF9607213.1"/>
    </source>
</evidence>
<proteinExistence type="predicted"/>
<dbReference type="Proteomes" id="UP000631114">
    <property type="component" value="Unassembled WGS sequence"/>
</dbReference>
<reference evidence="1 2" key="1">
    <citation type="submission" date="2020-10" db="EMBL/GenBank/DDBJ databases">
        <title>The Coptis chinensis genome and diversification of protoberbering-type alkaloids.</title>
        <authorList>
            <person name="Wang B."/>
            <person name="Shu S."/>
            <person name="Song C."/>
            <person name="Liu Y."/>
        </authorList>
    </citation>
    <scope>NUCLEOTIDE SEQUENCE [LARGE SCALE GENOMIC DNA]</scope>
    <source>
        <strain evidence="1">HL-2020</strain>
        <tissue evidence="1">Leaf</tissue>
    </source>
</reference>
<keyword evidence="2" id="KW-1185">Reference proteome</keyword>
<sequence>MASEKANAETMETYTSNDQAVVGERATNTYLGRAVAQRALFASYRRRIGSRKGLNNDARSLPSRLSNVSLADVHDC</sequence>
<accession>A0A835I187</accession>
<dbReference type="OrthoDB" id="1616998at2759"/>